<evidence type="ECO:0000313" key="3">
    <source>
        <dbReference type="Proteomes" id="UP000694546"/>
    </source>
</evidence>
<dbReference type="Gene3D" id="2.10.60.10">
    <property type="entry name" value="CD59"/>
    <property type="match status" value="1"/>
</dbReference>
<organism evidence="2 3">
    <name type="scientific">Gadus morhua</name>
    <name type="common">Atlantic cod</name>
    <dbReference type="NCBI Taxonomy" id="8049"/>
    <lineage>
        <taxon>Eukaryota</taxon>
        <taxon>Metazoa</taxon>
        <taxon>Chordata</taxon>
        <taxon>Craniata</taxon>
        <taxon>Vertebrata</taxon>
        <taxon>Euteleostomi</taxon>
        <taxon>Actinopterygii</taxon>
        <taxon>Neopterygii</taxon>
        <taxon>Teleostei</taxon>
        <taxon>Neoteleostei</taxon>
        <taxon>Acanthomorphata</taxon>
        <taxon>Zeiogadaria</taxon>
        <taxon>Gadariae</taxon>
        <taxon>Gadiformes</taxon>
        <taxon>Gadoidei</taxon>
        <taxon>Gadidae</taxon>
        <taxon>Gadus</taxon>
    </lineage>
</organism>
<dbReference type="InterPro" id="IPR045860">
    <property type="entry name" value="Snake_toxin-like_sf"/>
</dbReference>
<evidence type="ECO:0000313" key="2">
    <source>
        <dbReference type="Ensembl" id="ENSGMOP00000036246.1"/>
    </source>
</evidence>
<feature type="compositionally biased region" description="Low complexity" evidence="1">
    <location>
        <begin position="1"/>
        <end position="15"/>
    </location>
</feature>
<dbReference type="SUPFAM" id="SSF57302">
    <property type="entry name" value="Snake toxin-like"/>
    <property type="match status" value="1"/>
</dbReference>
<dbReference type="Ensembl" id="ENSGMOT00000038790.1">
    <property type="protein sequence ID" value="ENSGMOP00000036246.1"/>
    <property type="gene ID" value="ENSGMOG00000025005.1"/>
</dbReference>
<dbReference type="Proteomes" id="UP000694546">
    <property type="component" value="Chromosome 22"/>
</dbReference>
<protein>
    <recommendedName>
        <fullName evidence="4">UPAR/Ly6 domain-containing protein</fullName>
    </recommendedName>
</protein>
<reference evidence="2" key="1">
    <citation type="submission" date="2025-08" db="UniProtKB">
        <authorList>
            <consortium name="Ensembl"/>
        </authorList>
    </citation>
    <scope>IDENTIFICATION</scope>
</reference>
<accession>A0A8C5ARV6</accession>
<sequence length="119" mass="12469">MTSAYTNTPTTTSANTPPPPPPQCLPGGAMVCNYCGLSLEEDCLGNSTQTMTYLTSSVYRTKGCVDNSQCDRMELLTGFNATVRLSTECCTTDQCNGATSLDVGLPAVIIAALVAVWSS</sequence>
<dbReference type="AlphaFoldDB" id="A0A8C5ARV6"/>
<name>A0A8C5ARV6_GADMO</name>
<feature type="region of interest" description="Disordered" evidence="1">
    <location>
        <begin position="1"/>
        <end position="21"/>
    </location>
</feature>
<evidence type="ECO:0000256" key="1">
    <source>
        <dbReference type="SAM" id="MobiDB-lite"/>
    </source>
</evidence>
<reference evidence="2" key="2">
    <citation type="submission" date="2025-09" db="UniProtKB">
        <authorList>
            <consortium name="Ensembl"/>
        </authorList>
    </citation>
    <scope>IDENTIFICATION</scope>
</reference>
<evidence type="ECO:0008006" key="4">
    <source>
        <dbReference type="Google" id="ProtNLM"/>
    </source>
</evidence>
<proteinExistence type="predicted"/>
<keyword evidence="3" id="KW-1185">Reference proteome</keyword>